<dbReference type="EMBL" id="JBHSON010000009">
    <property type="protein sequence ID" value="MFC5745626.1"/>
    <property type="molecule type" value="Genomic_DNA"/>
</dbReference>
<name>A0ABW0ZUE2_9ACTN</name>
<evidence type="ECO:0000256" key="3">
    <source>
        <dbReference type="ARBA" id="ARBA00022723"/>
    </source>
</evidence>
<dbReference type="Proteomes" id="UP001596074">
    <property type="component" value="Unassembled WGS sequence"/>
</dbReference>
<dbReference type="InterPro" id="IPR013785">
    <property type="entry name" value="Aldolase_TIM"/>
</dbReference>
<accession>A0ABW0ZUE2</accession>
<dbReference type="PANTHER" id="PTHR37418:SF2">
    <property type="entry name" value="3-KETO-5-AMINOHEXANOATE CLEAVAGE ENZYME"/>
    <property type="match status" value="1"/>
</dbReference>
<evidence type="ECO:0000256" key="1">
    <source>
        <dbReference type="ARBA" id="ARBA00001947"/>
    </source>
</evidence>
<organism evidence="5 6">
    <name type="scientific">Actinomadura rugatobispora</name>
    <dbReference type="NCBI Taxonomy" id="1994"/>
    <lineage>
        <taxon>Bacteria</taxon>
        <taxon>Bacillati</taxon>
        <taxon>Actinomycetota</taxon>
        <taxon>Actinomycetes</taxon>
        <taxon>Streptosporangiales</taxon>
        <taxon>Thermomonosporaceae</taxon>
        <taxon>Actinomadura</taxon>
    </lineage>
</organism>
<keyword evidence="6" id="KW-1185">Reference proteome</keyword>
<proteinExistence type="predicted"/>
<evidence type="ECO:0000256" key="4">
    <source>
        <dbReference type="ARBA" id="ARBA00022833"/>
    </source>
</evidence>
<dbReference type="Gene3D" id="3.20.20.70">
    <property type="entry name" value="Aldolase class I"/>
    <property type="match status" value="1"/>
</dbReference>
<gene>
    <name evidence="5" type="ORF">ACFPZN_08415</name>
</gene>
<reference evidence="6" key="1">
    <citation type="journal article" date="2019" name="Int. J. Syst. Evol. Microbiol.">
        <title>The Global Catalogue of Microorganisms (GCM) 10K type strain sequencing project: providing services to taxonomists for standard genome sequencing and annotation.</title>
        <authorList>
            <consortium name="The Broad Institute Genomics Platform"/>
            <consortium name="The Broad Institute Genome Sequencing Center for Infectious Disease"/>
            <person name="Wu L."/>
            <person name="Ma J."/>
        </authorList>
    </citation>
    <scope>NUCLEOTIDE SEQUENCE [LARGE SCALE GENOMIC DNA]</scope>
    <source>
        <strain evidence="6">KCTC 42087</strain>
    </source>
</reference>
<evidence type="ECO:0000313" key="5">
    <source>
        <dbReference type="EMBL" id="MFC5745626.1"/>
    </source>
</evidence>
<protein>
    <submittedName>
        <fullName evidence="5">3-keto-5-aminohexanoate cleavage protein</fullName>
    </submittedName>
</protein>
<dbReference type="RefSeq" id="WP_378281251.1">
    <property type="nucleotide sequence ID" value="NZ_JBHSON010000009.1"/>
</dbReference>
<dbReference type="PANTHER" id="PTHR37418">
    <property type="entry name" value="3-KETO-5-AMINOHEXANOATE CLEAVAGE ENZYME-RELATED"/>
    <property type="match status" value="1"/>
</dbReference>
<keyword evidence="2" id="KW-0808">Transferase</keyword>
<keyword evidence="4" id="KW-0862">Zinc</keyword>
<evidence type="ECO:0000313" key="6">
    <source>
        <dbReference type="Proteomes" id="UP001596074"/>
    </source>
</evidence>
<keyword evidence="3" id="KW-0479">Metal-binding</keyword>
<dbReference type="InterPro" id="IPR008567">
    <property type="entry name" value="BKACE"/>
</dbReference>
<sequence>MAGKVIVTIAPTGGFLTRADNPYVPVRPEEIAEDVRRCHDAGASMAALHARRPDGQATCDAATYRLINGLVRERCDIVINNSTGGGVNGDMVRETADGRAVVDWEQRLRGLDGGAETCTLDAFTAYATAGGAEVLMDTPSSRARELARLMREKGIKPEWEALNPAHLAQDVTTLIAEGFDDAPHLVNIVLGLQHVFQNAMPYSPRTLQYMVDLLPAGSVFSVAVAGPEQTRGLTHALLLGGHVRVGLEDNVRYAPGRTADNVRFVERIVRIIHDLGMEPATPAEARKILGLPAPPRDPAGEVA</sequence>
<evidence type="ECO:0000256" key="2">
    <source>
        <dbReference type="ARBA" id="ARBA00022679"/>
    </source>
</evidence>
<comment type="cofactor">
    <cofactor evidence="1">
        <name>Zn(2+)</name>
        <dbReference type="ChEBI" id="CHEBI:29105"/>
    </cofactor>
</comment>
<dbReference type="Pfam" id="PF05853">
    <property type="entry name" value="BKACE"/>
    <property type="match status" value="1"/>
</dbReference>
<comment type="caution">
    <text evidence="5">The sequence shown here is derived from an EMBL/GenBank/DDBJ whole genome shotgun (WGS) entry which is preliminary data.</text>
</comment>